<sequence length="567" mass="59963">MTILPQTTSDEPRTSSQDPSPPDTAVKAIEKPTKEDVERSPADSENEASSKKSSDIYPQSNWRLGMVVVSLCLALFLCGLDQTILTTAVPKISDEFRALDDVGWYTAGYLLTASTFQLAYGKLYSVFSVKIVFLAAIALFEVGSIICSAAPNSSALIVGRAVAGVGAAGIFPGSTLVLVHSAPLEKRPALLGLMTGTFGIASLVGPFLGGVFADGPTWRWCFIINIPIRLVTVVVVLLFVRTPINAAYASWSLLQKVKHIRIPELIVVIASLVCLVLALQWGGSIYPWSDGRVIALLVVFGVLFLGFVGSQVIFPKSATIPVTIVKRRSVCLSALFAMTTSGAMFVAVTYLPIYFQAVKGASAVKSGVMLLPLILGFFVMSILSGILTSAVGYYNPSMILGPILASVGAGLLSTFGVDTPSKEWIGYQVLLGLGIGFCLQQPLIVVQAILPETDVSFGVALMNLSQMLGGAIFVSISQNQLQSRLVSGVSAALPQLDAAALLHEGATEFLHLLSDSDRATVLPVYAKALSTTFMIAAGLSAAAMVGALGTEWKSTKQKTEKTEKPSS</sequence>
<gene>
    <name evidence="9" type="ORF">SAPIO_CDS10271</name>
</gene>
<feature type="region of interest" description="Disordered" evidence="6">
    <location>
        <begin position="1"/>
        <end position="54"/>
    </location>
</feature>
<dbReference type="InterPro" id="IPR011701">
    <property type="entry name" value="MFS"/>
</dbReference>
<dbReference type="GO" id="GO:0005886">
    <property type="term" value="C:plasma membrane"/>
    <property type="evidence" value="ECO:0007669"/>
    <property type="project" value="TreeGrafter"/>
</dbReference>
<dbReference type="FunFam" id="1.20.1250.20:FF:000196">
    <property type="entry name" value="MFS toxin efflux pump (AflT)"/>
    <property type="match status" value="1"/>
</dbReference>
<reference evidence="9 10" key="1">
    <citation type="journal article" date="2014" name="Genome Announc.">
        <title>Draft genome sequence of the pathogenic fungus Scedosporium apiospermum.</title>
        <authorList>
            <person name="Vandeputte P."/>
            <person name="Ghamrawi S."/>
            <person name="Rechenmann M."/>
            <person name="Iltis A."/>
            <person name="Giraud S."/>
            <person name="Fleury M."/>
            <person name="Thornton C."/>
            <person name="Delhaes L."/>
            <person name="Meyer W."/>
            <person name="Papon N."/>
            <person name="Bouchara J.P."/>
        </authorList>
    </citation>
    <scope>NUCLEOTIDE SEQUENCE [LARGE SCALE GENOMIC DNA]</scope>
    <source>
        <strain evidence="9 10">IHEM 14462</strain>
    </source>
</reference>
<dbReference type="AlphaFoldDB" id="A0A084FV20"/>
<feature type="transmembrane region" description="Helical" evidence="7">
    <location>
        <begin position="62"/>
        <end position="82"/>
    </location>
</feature>
<feature type="transmembrane region" description="Helical" evidence="7">
    <location>
        <begin position="157"/>
        <end position="179"/>
    </location>
</feature>
<feature type="transmembrane region" description="Helical" evidence="7">
    <location>
        <begin position="399"/>
        <end position="417"/>
    </location>
</feature>
<dbReference type="EMBL" id="JOWA01000165">
    <property type="protein sequence ID" value="KEZ38932.1"/>
    <property type="molecule type" value="Genomic_DNA"/>
</dbReference>
<comment type="subcellular location">
    <subcellularLocation>
        <location evidence="1">Membrane</location>
        <topology evidence="1">Multi-pass membrane protein</topology>
    </subcellularLocation>
</comment>
<proteinExistence type="predicted"/>
<comment type="caution">
    <text evidence="9">The sequence shown here is derived from an EMBL/GenBank/DDBJ whole genome shotgun (WGS) entry which is preliminary data.</text>
</comment>
<feature type="domain" description="Major facilitator superfamily (MFS) profile" evidence="8">
    <location>
        <begin position="67"/>
        <end position="555"/>
    </location>
</feature>
<evidence type="ECO:0000256" key="1">
    <source>
        <dbReference type="ARBA" id="ARBA00004141"/>
    </source>
</evidence>
<dbReference type="PANTHER" id="PTHR23501:SF199">
    <property type="entry name" value="MFS EFFLUX TRANSPORTER INPD-RELATED"/>
    <property type="match status" value="1"/>
</dbReference>
<dbReference type="VEuPathDB" id="FungiDB:SAPIO_CDS10271"/>
<keyword evidence="2" id="KW-0813">Transport</keyword>
<keyword evidence="5 7" id="KW-0472">Membrane</keyword>
<keyword evidence="10" id="KW-1185">Reference proteome</keyword>
<evidence type="ECO:0000256" key="6">
    <source>
        <dbReference type="SAM" id="MobiDB-lite"/>
    </source>
</evidence>
<name>A0A084FV20_PSEDA</name>
<keyword evidence="3 7" id="KW-0812">Transmembrane</keyword>
<feature type="transmembrane region" description="Helical" evidence="7">
    <location>
        <begin position="217"/>
        <end position="240"/>
    </location>
</feature>
<dbReference type="GO" id="GO:0022857">
    <property type="term" value="F:transmembrane transporter activity"/>
    <property type="evidence" value="ECO:0007669"/>
    <property type="project" value="InterPro"/>
</dbReference>
<dbReference type="HOGENOM" id="CLU_000960_22_1_1"/>
<dbReference type="GeneID" id="27719451"/>
<feature type="transmembrane region" description="Helical" evidence="7">
    <location>
        <begin position="429"/>
        <end position="450"/>
    </location>
</feature>
<dbReference type="PANTHER" id="PTHR23501">
    <property type="entry name" value="MAJOR FACILITATOR SUPERFAMILY"/>
    <property type="match status" value="1"/>
</dbReference>
<evidence type="ECO:0000259" key="8">
    <source>
        <dbReference type="PROSITE" id="PS50850"/>
    </source>
</evidence>
<accession>A0A084FV20</accession>
<organism evidence="9 10">
    <name type="scientific">Pseudallescheria apiosperma</name>
    <name type="common">Scedosporium apiospermum</name>
    <dbReference type="NCBI Taxonomy" id="563466"/>
    <lineage>
        <taxon>Eukaryota</taxon>
        <taxon>Fungi</taxon>
        <taxon>Dikarya</taxon>
        <taxon>Ascomycota</taxon>
        <taxon>Pezizomycotina</taxon>
        <taxon>Sordariomycetes</taxon>
        <taxon>Hypocreomycetidae</taxon>
        <taxon>Microascales</taxon>
        <taxon>Microascaceae</taxon>
        <taxon>Scedosporium</taxon>
    </lineage>
</organism>
<feature type="transmembrane region" description="Helical" evidence="7">
    <location>
        <begin position="524"/>
        <end position="548"/>
    </location>
</feature>
<evidence type="ECO:0000256" key="5">
    <source>
        <dbReference type="ARBA" id="ARBA00023136"/>
    </source>
</evidence>
<feature type="transmembrane region" description="Helical" evidence="7">
    <location>
        <begin position="367"/>
        <end position="387"/>
    </location>
</feature>
<evidence type="ECO:0000256" key="2">
    <source>
        <dbReference type="ARBA" id="ARBA00022448"/>
    </source>
</evidence>
<feature type="transmembrane region" description="Helical" evidence="7">
    <location>
        <begin position="293"/>
        <end position="314"/>
    </location>
</feature>
<dbReference type="PROSITE" id="PS50850">
    <property type="entry name" value="MFS"/>
    <property type="match status" value="1"/>
</dbReference>
<feature type="compositionally biased region" description="Basic and acidic residues" evidence="6">
    <location>
        <begin position="28"/>
        <end position="54"/>
    </location>
</feature>
<dbReference type="RefSeq" id="XP_016638731.1">
    <property type="nucleotide sequence ID" value="XM_016783887.1"/>
</dbReference>
<dbReference type="InterPro" id="IPR036259">
    <property type="entry name" value="MFS_trans_sf"/>
</dbReference>
<feature type="transmembrane region" description="Helical" evidence="7">
    <location>
        <begin position="102"/>
        <end position="120"/>
    </location>
</feature>
<dbReference type="CDD" id="cd17502">
    <property type="entry name" value="MFS_Azr1_MDR_like"/>
    <property type="match status" value="1"/>
</dbReference>
<protein>
    <submittedName>
        <fullName evidence="9">Putative DHA14-like major facilitator ABC transporter</fullName>
    </submittedName>
</protein>
<feature type="transmembrane region" description="Helical" evidence="7">
    <location>
        <begin position="132"/>
        <end position="151"/>
    </location>
</feature>
<evidence type="ECO:0000256" key="4">
    <source>
        <dbReference type="ARBA" id="ARBA00022989"/>
    </source>
</evidence>
<feature type="transmembrane region" description="Helical" evidence="7">
    <location>
        <begin position="191"/>
        <end position="211"/>
    </location>
</feature>
<evidence type="ECO:0000256" key="3">
    <source>
        <dbReference type="ARBA" id="ARBA00022692"/>
    </source>
</evidence>
<dbReference type="InterPro" id="IPR020846">
    <property type="entry name" value="MFS_dom"/>
</dbReference>
<dbReference type="OrthoDB" id="10021397at2759"/>
<dbReference type="SUPFAM" id="SSF103473">
    <property type="entry name" value="MFS general substrate transporter"/>
    <property type="match status" value="1"/>
</dbReference>
<feature type="compositionally biased region" description="Polar residues" evidence="6">
    <location>
        <begin position="1"/>
        <end position="18"/>
    </location>
</feature>
<dbReference type="Pfam" id="PF07690">
    <property type="entry name" value="MFS_1"/>
    <property type="match status" value="1"/>
</dbReference>
<keyword evidence="4 7" id="KW-1133">Transmembrane helix</keyword>
<evidence type="ECO:0000256" key="7">
    <source>
        <dbReference type="SAM" id="Phobius"/>
    </source>
</evidence>
<feature type="transmembrane region" description="Helical" evidence="7">
    <location>
        <begin position="335"/>
        <end position="355"/>
    </location>
</feature>
<dbReference type="Gene3D" id="1.20.1250.20">
    <property type="entry name" value="MFS general substrate transporter like domains"/>
    <property type="match status" value="2"/>
</dbReference>
<feature type="transmembrane region" description="Helical" evidence="7">
    <location>
        <begin position="457"/>
        <end position="476"/>
    </location>
</feature>
<dbReference type="OMA" id="YAMCITG"/>
<dbReference type="Proteomes" id="UP000028545">
    <property type="component" value="Unassembled WGS sequence"/>
</dbReference>
<dbReference type="KEGG" id="sapo:SAPIO_CDS10271"/>
<evidence type="ECO:0000313" key="10">
    <source>
        <dbReference type="Proteomes" id="UP000028545"/>
    </source>
</evidence>
<evidence type="ECO:0000313" key="9">
    <source>
        <dbReference type="EMBL" id="KEZ38932.1"/>
    </source>
</evidence>
<feature type="transmembrane region" description="Helical" evidence="7">
    <location>
        <begin position="261"/>
        <end position="281"/>
    </location>
</feature>